<dbReference type="HOGENOM" id="CLU_036838_2_2_9"/>
<name>A0A0F4LBN6_9LACO</name>
<evidence type="ECO:0000259" key="3">
    <source>
        <dbReference type="Pfam" id="PF01156"/>
    </source>
</evidence>
<keyword evidence="1 4" id="KW-0378">Hydrolase</keyword>
<dbReference type="EMBL" id="JXLI01000013">
    <property type="protein sequence ID" value="KJY55689.1"/>
    <property type="molecule type" value="Genomic_DNA"/>
</dbReference>
<dbReference type="AlphaFoldDB" id="A0A0F4LBN6"/>
<gene>
    <name evidence="4" type="primary">rihA</name>
    <name evidence="4" type="ORF">JF74_15380</name>
</gene>
<protein>
    <submittedName>
        <fullName evidence="4">Ribonucleoside hydrolase 1</fullName>
    </submittedName>
</protein>
<dbReference type="PANTHER" id="PTHR12304:SF4">
    <property type="entry name" value="URIDINE NUCLEOSIDASE"/>
    <property type="match status" value="1"/>
</dbReference>
<dbReference type="InterPro" id="IPR001910">
    <property type="entry name" value="Inosine/uridine_hydrolase_dom"/>
</dbReference>
<dbReference type="GO" id="GO:0006152">
    <property type="term" value="P:purine nucleoside catabolic process"/>
    <property type="evidence" value="ECO:0007669"/>
    <property type="project" value="TreeGrafter"/>
</dbReference>
<comment type="caution">
    <text evidence="4">The sequence shown here is derived from an EMBL/GenBank/DDBJ whole genome shotgun (WGS) entry which is preliminary data.</text>
</comment>
<proteinExistence type="predicted"/>
<feature type="domain" description="Inosine/uridine-preferring nucleoside hydrolase" evidence="3">
    <location>
        <begin position="3"/>
        <end position="295"/>
    </location>
</feature>
<dbReference type="Pfam" id="PF01156">
    <property type="entry name" value="IU_nuc_hydro"/>
    <property type="match status" value="1"/>
</dbReference>
<dbReference type="InterPro" id="IPR023186">
    <property type="entry name" value="IUNH"/>
</dbReference>
<dbReference type="OrthoDB" id="9797882at2"/>
<dbReference type="Proteomes" id="UP000033531">
    <property type="component" value="Unassembled WGS sequence"/>
</dbReference>
<dbReference type="SUPFAM" id="SSF53590">
    <property type="entry name" value="Nucleoside hydrolase"/>
    <property type="match status" value="1"/>
</dbReference>
<keyword evidence="2" id="KW-0326">Glycosidase</keyword>
<accession>A0A0F4LBN6</accession>
<dbReference type="PATRIC" id="fig|1218507.3.peg.1731"/>
<dbReference type="Gene3D" id="3.90.245.10">
    <property type="entry name" value="Ribonucleoside hydrolase-like"/>
    <property type="match status" value="1"/>
</dbReference>
<dbReference type="RefSeq" id="WP_046325468.1">
    <property type="nucleotide sequence ID" value="NZ_JBHTMT010000004.1"/>
</dbReference>
<evidence type="ECO:0000313" key="5">
    <source>
        <dbReference type="Proteomes" id="UP000033531"/>
    </source>
</evidence>
<dbReference type="InterPro" id="IPR036452">
    <property type="entry name" value="Ribo_hydro-like"/>
</dbReference>
<dbReference type="GO" id="GO:0008477">
    <property type="term" value="F:purine nucleosidase activity"/>
    <property type="evidence" value="ECO:0007669"/>
    <property type="project" value="TreeGrafter"/>
</dbReference>
<reference evidence="4 5" key="1">
    <citation type="submission" date="2015-01" db="EMBL/GenBank/DDBJ databases">
        <title>Comparative genomics of the lactic acid bacteria isolated from the honey bee gut.</title>
        <authorList>
            <person name="Ellegaard K.M."/>
            <person name="Tamarit D."/>
            <person name="Javelind E."/>
            <person name="Olofsson T."/>
            <person name="Andersson S.G."/>
            <person name="Vasquez A."/>
        </authorList>
    </citation>
    <scope>NUCLEOTIDE SEQUENCE [LARGE SCALE GENOMIC DNA]</scope>
    <source>
        <strain evidence="4 5">Hma8</strain>
    </source>
</reference>
<evidence type="ECO:0000313" key="4">
    <source>
        <dbReference type="EMBL" id="KJY55689.1"/>
    </source>
</evidence>
<dbReference type="PANTHER" id="PTHR12304">
    <property type="entry name" value="INOSINE-URIDINE PREFERRING NUCLEOSIDE HYDROLASE"/>
    <property type="match status" value="1"/>
</dbReference>
<dbReference type="GO" id="GO:0005829">
    <property type="term" value="C:cytosol"/>
    <property type="evidence" value="ECO:0007669"/>
    <property type="project" value="TreeGrafter"/>
</dbReference>
<evidence type="ECO:0000256" key="2">
    <source>
        <dbReference type="ARBA" id="ARBA00023295"/>
    </source>
</evidence>
<evidence type="ECO:0000256" key="1">
    <source>
        <dbReference type="ARBA" id="ARBA00022801"/>
    </source>
</evidence>
<dbReference type="STRING" id="1218507.JF74_15380"/>
<sequence>MDILYDCDPGQDDAMALLTALGNPDKVKVLCVSTVGGNQNINLVTQNAGYLLAFCKQHIPLVQGQAGPLLNQLHVQAKAHGSTGMDGSDSLNKYAYPVEDDNAICFMANMLKKQSQKVTIVATGPLTNIALLIKTFPEIIPKIAKIVIMGGGIDHGNVTDLAEFNIWTDPEAAQIVFSSPLEVIMAGLDVTEKITITKKQIASLQFGGPASKLAGNLLHFYQKSGEQFGFTAAPVHDLVAMEYAIWPEFFEAVPANIKVNTNHGDAYGQTYIAKGKDENKAAHNVLIKKMTKKLFFALLQKSLQFLDQKLVN</sequence>
<organism evidence="4 5">
    <name type="scientific">Lactobacillus melliventris</name>
    <dbReference type="NCBI Taxonomy" id="1218507"/>
    <lineage>
        <taxon>Bacteria</taxon>
        <taxon>Bacillati</taxon>
        <taxon>Bacillota</taxon>
        <taxon>Bacilli</taxon>
        <taxon>Lactobacillales</taxon>
        <taxon>Lactobacillaceae</taxon>
        <taxon>Lactobacillus</taxon>
    </lineage>
</organism>